<reference evidence="1 2" key="1">
    <citation type="submission" date="2024-02" db="EMBL/GenBank/DDBJ databases">
        <title>A draft genome for the cacao thread blight pathogen Marasmius crinis-equi.</title>
        <authorList>
            <person name="Cohen S.P."/>
            <person name="Baruah I.K."/>
            <person name="Amoako-Attah I."/>
            <person name="Bukari Y."/>
            <person name="Meinhardt L.W."/>
            <person name="Bailey B.A."/>
        </authorList>
    </citation>
    <scope>NUCLEOTIDE SEQUENCE [LARGE SCALE GENOMIC DNA]</scope>
    <source>
        <strain evidence="1 2">GH-76</strain>
    </source>
</reference>
<proteinExistence type="predicted"/>
<organism evidence="1 2">
    <name type="scientific">Marasmius crinis-equi</name>
    <dbReference type="NCBI Taxonomy" id="585013"/>
    <lineage>
        <taxon>Eukaryota</taxon>
        <taxon>Fungi</taxon>
        <taxon>Dikarya</taxon>
        <taxon>Basidiomycota</taxon>
        <taxon>Agaricomycotina</taxon>
        <taxon>Agaricomycetes</taxon>
        <taxon>Agaricomycetidae</taxon>
        <taxon>Agaricales</taxon>
        <taxon>Marasmiineae</taxon>
        <taxon>Marasmiaceae</taxon>
        <taxon>Marasmius</taxon>
    </lineage>
</organism>
<comment type="caution">
    <text evidence="1">The sequence shown here is derived from an EMBL/GenBank/DDBJ whole genome shotgun (WGS) entry which is preliminary data.</text>
</comment>
<keyword evidence="2" id="KW-1185">Reference proteome</keyword>
<sequence>MDTLPRHIELTNGDAEILTSGNAQIVREPGSAFLIPFVFSSHDSAEAGLLEFLKVSDPDQYSCRYVRCAWFFVALFSKICEEMIRWHRHNSYLKLAEVWRDFIWARREKIYEDVRLRSIELLHADPWRADRSGSQSQKEAQSAAEALILQICRMTGERPASRGKIQVLVFFNDASVLGASEYPLVTTSHLFIHLPIMFLHITRREPEPPAENEDCHQDLAQYFRSEAFVPLPMDMPIEVRTSYLWEFLSGRMLWRAVYYDQQLDETTPRGAVSGLFGLDRAQDDIEMVVSPVDSDDETPPIERFAQTVSLRSPHRSNSFSSDQSQDMLLDVQPEVTSRSPVLDGKGALLQEIAHSLEDCVATKFPNTPIRLLDLLEMLLGPEEMSQLTKSSVTELPMFGYVYKNAWVHLTRILRSEETNDSLGTQLEGALSQRAALADSRRRIFIPVFSASSSLEAVRHEIATSAAVISFGDSCEDLDLGSLPDLLPQLVVKFQEEASPTPSAKLDTIRTSANGAFGYQITAFSAS</sequence>
<accession>A0ABR3F5H6</accession>
<evidence type="ECO:0000313" key="2">
    <source>
        <dbReference type="Proteomes" id="UP001465976"/>
    </source>
</evidence>
<protein>
    <submittedName>
        <fullName evidence="1">Uncharacterized protein</fullName>
    </submittedName>
</protein>
<dbReference type="Proteomes" id="UP001465976">
    <property type="component" value="Unassembled WGS sequence"/>
</dbReference>
<evidence type="ECO:0000313" key="1">
    <source>
        <dbReference type="EMBL" id="KAL0570504.1"/>
    </source>
</evidence>
<gene>
    <name evidence="1" type="ORF">V5O48_011450</name>
</gene>
<name>A0ABR3F5H6_9AGAR</name>
<dbReference type="EMBL" id="JBAHYK010000921">
    <property type="protein sequence ID" value="KAL0570504.1"/>
    <property type="molecule type" value="Genomic_DNA"/>
</dbReference>